<sequence>MEDAVVLPEVLEACDLLVEVLERAVVLEVHTAETLLVQLLHADLDVGALALESLELGLGTGFLLLESSVSLSASVSLQSTSSKPGVSIRWDGHVGPKDATPGSPAPAACTTGGRGQYEPTR</sequence>
<name>A0ABR1V4R3_9PEZI</name>
<evidence type="ECO:0000313" key="3">
    <source>
        <dbReference type="Proteomes" id="UP001433268"/>
    </source>
</evidence>
<reference evidence="2 3" key="1">
    <citation type="submission" date="2023-01" db="EMBL/GenBank/DDBJ databases">
        <title>Analysis of 21 Apiospora genomes using comparative genomics revels a genus with tremendous synthesis potential of carbohydrate active enzymes and secondary metabolites.</title>
        <authorList>
            <person name="Sorensen T."/>
        </authorList>
    </citation>
    <scope>NUCLEOTIDE SEQUENCE [LARGE SCALE GENOMIC DNA]</scope>
    <source>
        <strain evidence="2 3">CBS 114990</strain>
    </source>
</reference>
<organism evidence="2 3">
    <name type="scientific">Apiospora hydei</name>
    <dbReference type="NCBI Taxonomy" id="1337664"/>
    <lineage>
        <taxon>Eukaryota</taxon>
        <taxon>Fungi</taxon>
        <taxon>Dikarya</taxon>
        <taxon>Ascomycota</taxon>
        <taxon>Pezizomycotina</taxon>
        <taxon>Sordariomycetes</taxon>
        <taxon>Xylariomycetidae</taxon>
        <taxon>Amphisphaeriales</taxon>
        <taxon>Apiosporaceae</taxon>
        <taxon>Apiospora</taxon>
    </lineage>
</organism>
<protein>
    <submittedName>
        <fullName evidence="2">Uncharacterized protein</fullName>
    </submittedName>
</protein>
<comment type="caution">
    <text evidence="2">The sequence shown here is derived from an EMBL/GenBank/DDBJ whole genome shotgun (WGS) entry which is preliminary data.</text>
</comment>
<keyword evidence="3" id="KW-1185">Reference proteome</keyword>
<evidence type="ECO:0000256" key="1">
    <source>
        <dbReference type="SAM" id="MobiDB-lite"/>
    </source>
</evidence>
<proteinExistence type="predicted"/>
<evidence type="ECO:0000313" key="2">
    <source>
        <dbReference type="EMBL" id="KAK8065902.1"/>
    </source>
</evidence>
<dbReference type="GeneID" id="92050023"/>
<gene>
    <name evidence="2" type="ORF">PG997_012649</name>
</gene>
<dbReference type="Proteomes" id="UP001433268">
    <property type="component" value="Unassembled WGS sequence"/>
</dbReference>
<dbReference type="EMBL" id="JAQQWN010000009">
    <property type="protein sequence ID" value="KAK8065902.1"/>
    <property type="molecule type" value="Genomic_DNA"/>
</dbReference>
<feature type="region of interest" description="Disordered" evidence="1">
    <location>
        <begin position="80"/>
        <end position="121"/>
    </location>
</feature>
<accession>A0ABR1V4R3</accession>
<dbReference type="RefSeq" id="XP_066662655.1">
    <property type="nucleotide sequence ID" value="XM_066816963.1"/>
</dbReference>